<dbReference type="Proteomes" id="UP000054226">
    <property type="component" value="Unassembled WGS sequence"/>
</dbReference>
<protein>
    <submittedName>
        <fullName evidence="1">Glycerol-3-phosphate dehydrogenase 2</fullName>
    </submittedName>
</protein>
<comment type="caution">
    <text evidence="1">The sequence shown here is derived from an EMBL/GenBank/DDBJ whole genome shotgun (WGS) entry which is preliminary data.</text>
</comment>
<dbReference type="InterPro" id="IPR036188">
    <property type="entry name" value="FAD/NAD-bd_sf"/>
</dbReference>
<dbReference type="Gene3D" id="3.30.9.10">
    <property type="entry name" value="D-Amino Acid Oxidase, subunit A, domain 2"/>
    <property type="match status" value="1"/>
</dbReference>
<evidence type="ECO:0000313" key="2">
    <source>
        <dbReference type="Proteomes" id="UP000054226"/>
    </source>
</evidence>
<organism evidence="1 2">
    <name type="scientific">Amycolatopsis decaplanina DSM 44594</name>
    <dbReference type="NCBI Taxonomy" id="1284240"/>
    <lineage>
        <taxon>Bacteria</taxon>
        <taxon>Bacillati</taxon>
        <taxon>Actinomycetota</taxon>
        <taxon>Actinomycetes</taxon>
        <taxon>Pseudonocardiales</taxon>
        <taxon>Pseudonocardiaceae</taxon>
        <taxon>Amycolatopsis</taxon>
    </lineage>
</organism>
<accession>M2ZBB2</accession>
<proteinExistence type="predicted"/>
<dbReference type="AlphaFoldDB" id="M2ZBB2"/>
<dbReference type="PATRIC" id="fig|1284240.4.peg.4205"/>
<name>M2ZBB2_9PSEU</name>
<reference evidence="1 2" key="1">
    <citation type="journal article" date="2013" name="Genome Announc.">
        <title>Draft Genome Sequence of Amycolatopsis decaplanina Strain DSM 44594T.</title>
        <authorList>
            <person name="Kaur N."/>
            <person name="Kumar S."/>
            <person name="Bala M."/>
            <person name="Raghava G.P."/>
            <person name="Mayilraj S."/>
        </authorList>
    </citation>
    <scope>NUCLEOTIDE SEQUENCE [LARGE SCALE GENOMIC DNA]</scope>
    <source>
        <strain evidence="1 2">DSM 44594</strain>
    </source>
</reference>
<gene>
    <name evidence="1" type="ORF">H074_20727</name>
</gene>
<keyword evidence="2" id="KW-1185">Reference proteome</keyword>
<dbReference type="Gene3D" id="3.50.50.60">
    <property type="entry name" value="FAD/NAD(P)-binding domain"/>
    <property type="match status" value="1"/>
</dbReference>
<evidence type="ECO:0000313" key="1">
    <source>
        <dbReference type="EMBL" id="EME57654.1"/>
    </source>
</evidence>
<dbReference type="EMBL" id="AOHO01000058">
    <property type="protein sequence ID" value="EME57654.1"/>
    <property type="molecule type" value="Genomic_DNA"/>
</dbReference>
<sequence>MGCGPRDGECLVRDADHLAEVGPRLRHAGVDYRLGALASPNTSVVFGTVERPYVLRTADSTIDSSLLLERLAFDAVSAGARVLGSPGQPALERRGEAWSLRQGDVEVVADRVVLALGAGLPDYLGTWVPQYSGPVYVPTVTRVVVLSELPLSAPVIPLFDAAPTVVPVWHQRQWRGATVCVPFDNVPGRRPDRVGFAEAEAIVKLAVEQLPGVGEYLSRHDDTPVGVYTCEKLIVSGQRDGTEESRSFRVDQYPDGLYAFYAGKFTTASVGARACLRELGVRPKPGKGKSNRVGYSDGKVEMAQRAAVAPPGFELRIVPNGLSLVPASALPASPVRKGEIAHDR</sequence>